<gene>
    <name evidence="2" type="ordered locus">Huta_1902</name>
</gene>
<dbReference type="KEGG" id="hut:Huta_1902"/>
<accession>C7NSZ6</accession>
<dbReference type="Gene3D" id="3.40.1350.10">
    <property type="match status" value="1"/>
</dbReference>
<name>C7NSZ6_HALUD</name>
<protein>
    <recommendedName>
        <fullName evidence="1">PD(D/E)XK endonuclease domain-containing protein</fullName>
    </recommendedName>
</protein>
<organism evidence="2 3">
    <name type="scientific">Halorhabdus utahensis (strain DSM 12940 / JCM 11049 / AX-2)</name>
    <dbReference type="NCBI Taxonomy" id="519442"/>
    <lineage>
        <taxon>Archaea</taxon>
        <taxon>Methanobacteriati</taxon>
        <taxon>Methanobacteriota</taxon>
        <taxon>Stenosarchaea group</taxon>
        <taxon>Halobacteria</taxon>
        <taxon>Halobacteriales</taxon>
        <taxon>Haloarculaceae</taxon>
        <taxon>Halorhabdus</taxon>
    </lineage>
</organism>
<dbReference type="OrthoDB" id="350649at2157"/>
<dbReference type="RefSeq" id="WP_015789643.1">
    <property type="nucleotide sequence ID" value="NC_013158.1"/>
</dbReference>
<dbReference type="EMBL" id="CP001687">
    <property type="protein sequence ID" value="ACV12071.1"/>
    <property type="molecule type" value="Genomic_DNA"/>
</dbReference>
<dbReference type="AlphaFoldDB" id="C7NSZ6"/>
<dbReference type="HOGENOM" id="CLU_1850716_0_0_2"/>
<evidence type="ECO:0000313" key="2">
    <source>
        <dbReference type="EMBL" id="ACV12071.1"/>
    </source>
</evidence>
<dbReference type="Proteomes" id="UP000002071">
    <property type="component" value="Chromosome"/>
</dbReference>
<dbReference type="InterPro" id="IPR021671">
    <property type="entry name" value="PD(D/E)XK_Endonuc"/>
</dbReference>
<reference evidence="2 3" key="1">
    <citation type="journal article" date="2009" name="Stand. Genomic Sci.">
        <title>Complete genome sequence of Halorhabdus utahensis type strain (AX-2).</title>
        <authorList>
            <person name="Anderson I."/>
            <person name="Tindall B.J."/>
            <person name="Pomrenke H."/>
            <person name="Goker M."/>
            <person name="Lapidus A."/>
            <person name="Nolan M."/>
            <person name="Copeland A."/>
            <person name="Glavina Del Rio T."/>
            <person name="Chen F."/>
            <person name="Tice H."/>
            <person name="Cheng J.F."/>
            <person name="Lucas S."/>
            <person name="Chertkov O."/>
            <person name="Bruce D."/>
            <person name="Brettin T."/>
            <person name="Detter J.C."/>
            <person name="Han C."/>
            <person name="Goodwin L."/>
            <person name="Land M."/>
            <person name="Hauser L."/>
            <person name="Chang Y.J."/>
            <person name="Jeffries C.D."/>
            <person name="Pitluck S."/>
            <person name="Pati A."/>
            <person name="Mavromatis K."/>
            <person name="Ivanova N."/>
            <person name="Ovchinnikova G."/>
            <person name="Chen A."/>
            <person name="Palaniappan K."/>
            <person name="Chain P."/>
            <person name="Rohde M."/>
            <person name="Bristow J."/>
            <person name="Eisen J.A."/>
            <person name="Markowitz V."/>
            <person name="Hugenholtz P."/>
            <person name="Kyrpides N.C."/>
            <person name="Klenk H.P."/>
        </authorList>
    </citation>
    <scope>NUCLEOTIDE SEQUENCE [LARGE SCALE GENOMIC DNA]</scope>
    <source>
        <strain evidence="3">DSM 12940 / JCM 11049 / AX-2</strain>
    </source>
</reference>
<dbReference type="GeneID" id="8384193"/>
<proteinExistence type="predicted"/>
<evidence type="ECO:0000313" key="3">
    <source>
        <dbReference type="Proteomes" id="UP000002071"/>
    </source>
</evidence>
<dbReference type="InterPro" id="IPR011856">
    <property type="entry name" value="tRNA_endonuc-like_dom_sf"/>
</dbReference>
<dbReference type="Pfam" id="PF11645">
    <property type="entry name" value="PDDEXK_5"/>
    <property type="match status" value="1"/>
</dbReference>
<dbReference type="eggNOG" id="arCOG10716">
    <property type="taxonomic scope" value="Archaea"/>
</dbReference>
<sequence>MARNEGHVQGELAEFEVAADLVEQGCRVSYTHGEYKYDLVADSEDDLHRVQVKKANQDGDKPWKYRLFTDRYEDGDVDLFAGYVFEEDAVFYVSDEEVGSEFRINTRSKDEMNEVNAERAKLMDDYTLDRALSALTDSETS</sequence>
<feature type="domain" description="PD(D/E)XK endonuclease" evidence="1">
    <location>
        <begin position="8"/>
        <end position="128"/>
    </location>
</feature>
<keyword evidence="3" id="KW-1185">Reference proteome</keyword>
<evidence type="ECO:0000259" key="1">
    <source>
        <dbReference type="Pfam" id="PF11645"/>
    </source>
</evidence>
<dbReference type="GO" id="GO:0003676">
    <property type="term" value="F:nucleic acid binding"/>
    <property type="evidence" value="ECO:0007669"/>
    <property type="project" value="InterPro"/>
</dbReference>